<reference evidence="2 3" key="1">
    <citation type="submission" date="2023-04" db="EMBL/GenBank/DDBJ databases">
        <title>Marinobulbifer ophiurae gen. nov., sp. Nov., isolate from tissue of brittle star Ophioplocus japonicus.</title>
        <authorList>
            <person name="Kawano K."/>
            <person name="Sawayama S."/>
            <person name="Nakagawa S."/>
        </authorList>
    </citation>
    <scope>NUCLEOTIDE SEQUENCE [LARGE SCALE GENOMIC DNA]</scope>
    <source>
        <strain evidence="2 3">NKW57</strain>
    </source>
</reference>
<dbReference type="SUPFAM" id="SSF88713">
    <property type="entry name" value="Glycoside hydrolase/deacetylase"/>
    <property type="match status" value="1"/>
</dbReference>
<dbReference type="PANTHER" id="PTHR43123">
    <property type="entry name" value="POLYSACCHARIDE DEACETYLASE-RELATED"/>
    <property type="match status" value="1"/>
</dbReference>
<gene>
    <name evidence="2" type="primary">puuE</name>
    <name evidence="2" type="ORF">MNKW57_06520</name>
</gene>
<protein>
    <submittedName>
        <fullName evidence="2">Allantoinase PuuE</fullName>
    </submittedName>
</protein>
<evidence type="ECO:0000259" key="1">
    <source>
        <dbReference type="PROSITE" id="PS51677"/>
    </source>
</evidence>
<organism evidence="2 3">
    <name type="scientific">Biformimicrobium ophioploci</name>
    <dbReference type="NCBI Taxonomy" id="3036711"/>
    <lineage>
        <taxon>Bacteria</taxon>
        <taxon>Pseudomonadati</taxon>
        <taxon>Pseudomonadota</taxon>
        <taxon>Gammaproteobacteria</taxon>
        <taxon>Cellvibrionales</taxon>
        <taxon>Microbulbiferaceae</taxon>
        <taxon>Biformimicrobium</taxon>
    </lineage>
</organism>
<accession>A0ABQ6LWA1</accession>
<dbReference type="InterPro" id="IPR011330">
    <property type="entry name" value="Glyco_hydro/deAcase_b/a-brl"/>
</dbReference>
<dbReference type="Pfam" id="PF01522">
    <property type="entry name" value="Polysacc_deac_1"/>
    <property type="match status" value="1"/>
</dbReference>
<evidence type="ECO:0000313" key="2">
    <source>
        <dbReference type="EMBL" id="GMG86331.1"/>
    </source>
</evidence>
<name>A0ABQ6LWA1_9GAMM</name>
<dbReference type="InterPro" id="IPR002509">
    <property type="entry name" value="NODB_dom"/>
</dbReference>
<dbReference type="PROSITE" id="PS51677">
    <property type="entry name" value="NODB"/>
    <property type="match status" value="1"/>
</dbReference>
<feature type="domain" description="NodB homology" evidence="1">
    <location>
        <begin position="57"/>
        <end position="275"/>
    </location>
</feature>
<dbReference type="EMBL" id="BSYJ01000001">
    <property type="protein sequence ID" value="GMG86331.1"/>
    <property type="molecule type" value="Genomic_DNA"/>
</dbReference>
<dbReference type="Proteomes" id="UP001224392">
    <property type="component" value="Unassembled WGS sequence"/>
</dbReference>
<comment type="caution">
    <text evidence="2">The sequence shown here is derived from an EMBL/GenBank/DDBJ whole genome shotgun (WGS) entry which is preliminary data.</text>
</comment>
<dbReference type="Gene3D" id="3.20.20.370">
    <property type="entry name" value="Glycoside hydrolase/deacetylase"/>
    <property type="match status" value="1"/>
</dbReference>
<evidence type="ECO:0000313" key="3">
    <source>
        <dbReference type="Proteomes" id="UP001224392"/>
    </source>
</evidence>
<sequence length="303" mass="34228">MQAMNDQSARWPNGAGLALSIVVNVEEGSESTLLDGDSAPESVDELGVAPRKPMRAHANESNYEYGIREGWPRVRGLLERYDVPTTFCAAALALERAPQIAAFIRDGKHEACSHGYRWLHQFRMDEEEERAFIRAASASIQDTTGQRPRGWLSRYLHTENTRRLLQEEGFDYHMDDYSADAPFWAPVAGSDRPMLVLPYAIDSNDMKFWTAPSLTPDAWLDYACSTLDVLREEGQDRLRMMSLGLHLRIIGRPGRIRALEKFLAYARTQQGVWFATRAQIADAFKAQVPASQVRAPLRGWEAL</sequence>
<dbReference type="PANTHER" id="PTHR43123:SF1">
    <property type="entry name" value="POLYSACCHARIDE DEACETYLASE-RELATED"/>
    <property type="match status" value="1"/>
</dbReference>
<keyword evidence="3" id="KW-1185">Reference proteome</keyword>
<proteinExistence type="predicted"/>